<organism evidence="2 3">
    <name type="scientific">Lacisediminihabitans changchengi</name>
    <dbReference type="NCBI Taxonomy" id="2787634"/>
    <lineage>
        <taxon>Bacteria</taxon>
        <taxon>Bacillati</taxon>
        <taxon>Actinomycetota</taxon>
        <taxon>Actinomycetes</taxon>
        <taxon>Micrococcales</taxon>
        <taxon>Microbacteriaceae</taxon>
        <taxon>Lacisediminihabitans</taxon>
    </lineage>
</organism>
<dbReference type="AlphaFoldDB" id="A0A934SN82"/>
<protein>
    <submittedName>
        <fullName evidence="2">CGNR zinc finger domain-containing protein</fullName>
    </submittedName>
</protein>
<comment type="caution">
    <text evidence="2">The sequence shown here is derived from an EMBL/GenBank/DDBJ whole genome shotgun (WGS) entry which is preliminary data.</text>
</comment>
<proteinExistence type="predicted"/>
<evidence type="ECO:0000313" key="2">
    <source>
        <dbReference type="EMBL" id="MBK4348490.1"/>
    </source>
</evidence>
<reference evidence="2" key="1">
    <citation type="submission" date="2021-01" db="EMBL/GenBank/DDBJ databases">
        <title>Lacisediminihabitans sp. nov. strain G11-30, isolated from Antarctic Soil.</title>
        <authorList>
            <person name="Li J."/>
        </authorList>
    </citation>
    <scope>NUCLEOTIDE SEQUENCE</scope>
    <source>
        <strain evidence="2">G11-30</strain>
    </source>
</reference>
<dbReference type="Pfam" id="PF11706">
    <property type="entry name" value="zf-CGNR"/>
    <property type="match status" value="1"/>
</dbReference>
<dbReference type="Proteomes" id="UP000636458">
    <property type="component" value="Unassembled WGS sequence"/>
</dbReference>
<evidence type="ECO:0000259" key="1">
    <source>
        <dbReference type="Pfam" id="PF11706"/>
    </source>
</evidence>
<dbReference type="PANTHER" id="PTHR35525">
    <property type="entry name" value="BLL6575 PROTEIN"/>
    <property type="match status" value="1"/>
</dbReference>
<dbReference type="PANTHER" id="PTHR35525:SF3">
    <property type="entry name" value="BLL6575 PROTEIN"/>
    <property type="match status" value="1"/>
</dbReference>
<dbReference type="InterPro" id="IPR023286">
    <property type="entry name" value="ABATE_dom_sf"/>
</dbReference>
<sequence length="210" mass="22169">MNDHEHVENVPLIEDSLALDLANTHYTVRGAVREGLASPSALDGWLQRIRPRLTHTPASEALVVGEGDLAEFLALRSAIRSIAGSLAAADSGDGAAGERAVDEAAVDLLNAHAGILRTWQSLALSIGSVPSAVSRSEGSGVGGVLGEIAADAIAIFGTDRLTTLRACQAPGCPLFFLKDHPRREWCRPSCGTRVRAARAYRKRTGLVVED</sequence>
<accession>A0A934SN82</accession>
<dbReference type="EMBL" id="JAEPES010000004">
    <property type="protein sequence ID" value="MBK4348490.1"/>
    <property type="molecule type" value="Genomic_DNA"/>
</dbReference>
<dbReference type="InterPro" id="IPR010852">
    <property type="entry name" value="ABATE"/>
</dbReference>
<name>A0A934SN82_9MICO</name>
<dbReference type="InterPro" id="IPR021005">
    <property type="entry name" value="Znf_CGNR"/>
</dbReference>
<dbReference type="SUPFAM" id="SSF160904">
    <property type="entry name" value="Jann2411-like"/>
    <property type="match status" value="1"/>
</dbReference>
<gene>
    <name evidence="2" type="ORF">IV501_12675</name>
</gene>
<dbReference type="Gene3D" id="1.10.3300.10">
    <property type="entry name" value="Jann2411-like domain"/>
    <property type="match status" value="1"/>
</dbReference>
<dbReference type="Pfam" id="PF07336">
    <property type="entry name" value="ABATE"/>
    <property type="match status" value="1"/>
</dbReference>
<evidence type="ECO:0000313" key="3">
    <source>
        <dbReference type="Proteomes" id="UP000636458"/>
    </source>
</evidence>
<dbReference type="RefSeq" id="WP_200556687.1">
    <property type="nucleotide sequence ID" value="NZ_JAEPES010000004.1"/>
</dbReference>
<feature type="domain" description="Zinc finger CGNR" evidence="1">
    <location>
        <begin position="164"/>
        <end position="203"/>
    </location>
</feature>
<keyword evidence="3" id="KW-1185">Reference proteome</keyword>